<dbReference type="InterPro" id="IPR046938">
    <property type="entry name" value="DNA_clamp_sf"/>
</dbReference>
<name>D6SP75_9BACT</name>
<evidence type="ECO:0000313" key="15">
    <source>
        <dbReference type="Proteomes" id="UP000005496"/>
    </source>
</evidence>
<dbReference type="GO" id="GO:0006271">
    <property type="term" value="P:DNA strand elongation involved in DNA replication"/>
    <property type="evidence" value="ECO:0007669"/>
    <property type="project" value="TreeGrafter"/>
</dbReference>
<keyword evidence="6 14" id="KW-0548">Nucleotidyltransferase</keyword>
<dbReference type="Gene3D" id="3.10.150.10">
    <property type="entry name" value="DNA Polymerase III, subunit A, domain 2"/>
    <property type="match status" value="1"/>
</dbReference>
<accession>D6SP75</accession>
<dbReference type="PANTHER" id="PTHR30478:SF0">
    <property type="entry name" value="BETA SLIDING CLAMP"/>
    <property type="match status" value="1"/>
</dbReference>
<dbReference type="eggNOG" id="COG0592">
    <property type="taxonomic scope" value="Bacteria"/>
</dbReference>
<comment type="caution">
    <text evidence="14">The sequence shown here is derived from an EMBL/GenBank/DDBJ whole genome shotgun (WGS) entry which is preliminary data.</text>
</comment>
<dbReference type="PANTHER" id="PTHR30478">
    <property type="entry name" value="DNA POLYMERASE III SUBUNIT BETA"/>
    <property type="match status" value="1"/>
</dbReference>
<feature type="domain" description="DNA polymerase III beta sliding clamp N-terminal" evidence="12">
    <location>
        <begin position="1"/>
        <end position="119"/>
    </location>
</feature>
<sequence length="386" mass="44239">MKIIIYKEDFVEGISKASNLIPTKTGAAYLRTIWFKTDMDSVRIMSTDSNVEFTGEYRAEIVEEGLIGTPGRKISDLIRKLKSGPITMYSDEKNDILYVQQEKRHFKLPLSESSWFPELDEFPEENALAGIPGIKFKDILEKSLFCISDDDTMQGMTCLKIAPGDENQVEFCAFNGHQLSLYIHESSGLREILPEKGIMIAKKYLMDLRKWVPESDIQITITDSKIFFRTLDKKECFSLPLNMHQFPNYRDFINNYSEKLGGPLVTTKNDLMDSLERILIFNTDSQMSTLMRLGQEEIYMTSTAVDSGEAEEVVGCSYQGNLKEVVFNTKSLLEILGHIDDDNVVMKFSGPIEPCRINGENDQKYYVMTMPVQIEEETYYTEEEMD</sequence>
<keyword evidence="4" id="KW-0963">Cytoplasm</keyword>
<dbReference type="Pfam" id="PF02768">
    <property type="entry name" value="DNA_pol3_beta_3"/>
    <property type="match status" value="1"/>
</dbReference>
<evidence type="ECO:0000259" key="12">
    <source>
        <dbReference type="Pfam" id="PF00712"/>
    </source>
</evidence>
<evidence type="ECO:0000256" key="2">
    <source>
        <dbReference type="ARBA" id="ARBA00010752"/>
    </source>
</evidence>
<evidence type="ECO:0000256" key="10">
    <source>
        <dbReference type="ARBA" id="ARBA00030988"/>
    </source>
</evidence>
<evidence type="ECO:0000256" key="8">
    <source>
        <dbReference type="ARBA" id="ARBA00022932"/>
    </source>
</evidence>
<dbReference type="Gene3D" id="3.70.10.10">
    <property type="match status" value="1"/>
</dbReference>
<evidence type="ECO:0000256" key="3">
    <source>
        <dbReference type="ARBA" id="ARBA00021035"/>
    </source>
</evidence>
<dbReference type="SUPFAM" id="SSF55979">
    <property type="entry name" value="DNA clamp"/>
    <property type="match status" value="3"/>
</dbReference>
<dbReference type="SMART" id="SM00480">
    <property type="entry name" value="POL3Bc"/>
    <property type="match status" value="1"/>
</dbReference>
<reference evidence="14" key="1">
    <citation type="submission" date="2010-05" db="EMBL/GenBank/DDBJ databases">
        <title>The draft genome of Desulfonatronospira thiodismutans ASO3-1.</title>
        <authorList>
            <consortium name="US DOE Joint Genome Institute (JGI-PGF)"/>
            <person name="Lucas S."/>
            <person name="Copeland A."/>
            <person name="Lapidus A."/>
            <person name="Cheng J.-F."/>
            <person name="Bruce D."/>
            <person name="Goodwin L."/>
            <person name="Pitluck S."/>
            <person name="Chertkov O."/>
            <person name="Brettin T."/>
            <person name="Detter J.C."/>
            <person name="Han C."/>
            <person name="Land M.L."/>
            <person name="Hauser L."/>
            <person name="Kyrpides N."/>
            <person name="Mikhailova N."/>
            <person name="Muyzer G."/>
            <person name="Woyke T."/>
        </authorList>
    </citation>
    <scope>NUCLEOTIDE SEQUENCE [LARGE SCALE GENOMIC DNA]</scope>
    <source>
        <strain evidence="14">ASO3-1</strain>
    </source>
</reference>
<dbReference type="GO" id="GO:0009360">
    <property type="term" value="C:DNA polymerase III complex"/>
    <property type="evidence" value="ECO:0007669"/>
    <property type="project" value="InterPro"/>
</dbReference>
<dbReference type="GO" id="GO:0008408">
    <property type="term" value="F:3'-5' exonuclease activity"/>
    <property type="evidence" value="ECO:0007669"/>
    <property type="project" value="InterPro"/>
</dbReference>
<keyword evidence="15" id="KW-1185">Reference proteome</keyword>
<keyword evidence="9" id="KW-0238">DNA-binding</keyword>
<dbReference type="Proteomes" id="UP000005496">
    <property type="component" value="Unassembled WGS sequence"/>
</dbReference>
<feature type="domain" description="DNA polymerase III beta sliding clamp C-terminal" evidence="13">
    <location>
        <begin position="268"/>
        <end position="372"/>
    </location>
</feature>
<dbReference type="NCBIfam" id="TIGR00663">
    <property type="entry name" value="dnan"/>
    <property type="match status" value="1"/>
</dbReference>
<gene>
    <name evidence="14" type="ORF">Dthio_PD1923</name>
</gene>
<dbReference type="InterPro" id="IPR001001">
    <property type="entry name" value="DNA_polIII_beta"/>
</dbReference>
<dbReference type="AlphaFoldDB" id="D6SP75"/>
<dbReference type="InterPro" id="IPR022634">
    <property type="entry name" value="DNA_polIII_beta_N"/>
</dbReference>
<comment type="subcellular location">
    <subcellularLocation>
        <location evidence="1">Cytoplasm</location>
    </subcellularLocation>
</comment>
<keyword evidence="5 14" id="KW-0808">Transferase</keyword>
<evidence type="ECO:0000256" key="6">
    <source>
        <dbReference type="ARBA" id="ARBA00022695"/>
    </source>
</evidence>
<dbReference type="Pfam" id="PF00712">
    <property type="entry name" value="DNA_pol3_beta"/>
    <property type="match status" value="1"/>
</dbReference>
<dbReference type="GO" id="GO:0003677">
    <property type="term" value="F:DNA binding"/>
    <property type="evidence" value="ECO:0007669"/>
    <property type="project" value="UniProtKB-KW"/>
</dbReference>
<dbReference type="InterPro" id="IPR022635">
    <property type="entry name" value="DNA_polIII_beta_C"/>
</dbReference>
<keyword evidence="7" id="KW-0235">DNA replication</keyword>
<evidence type="ECO:0000256" key="9">
    <source>
        <dbReference type="ARBA" id="ARBA00023125"/>
    </source>
</evidence>
<dbReference type="GO" id="GO:0005737">
    <property type="term" value="C:cytoplasm"/>
    <property type="evidence" value="ECO:0007669"/>
    <property type="project" value="UniProtKB-SubCell"/>
</dbReference>
<evidence type="ECO:0000259" key="13">
    <source>
        <dbReference type="Pfam" id="PF02768"/>
    </source>
</evidence>
<proteinExistence type="inferred from homology"/>
<evidence type="ECO:0000256" key="5">
    <source>
        <dbReference type="ARBA" id="ARBA00022679"/>
    </source>
</evidence>
<protein>
    <recommendedName>
        <fullName evidence="3">Beta sliding clamp</fullName>
    </recommendedName>
    <alternativeName>
        <fullName evidence="11">Beta-clamp processivity factor</fullName>
    </alternativeName>
    <alternativeName>
        <fullName evidence="10">DNA polymerase III beta sliding clamp subunit</fullName>
    </alternativeName>
</protein>
<dbReference type="GO" id="GO:0003887">
    <property type="term" value="F:DNA-directed DNA polymerase activity"/>
    <property type="evidence" value="ECO:0007669"/>
    <property type="project" value="UniProtKB-KW"/>
</dbReference>
<organism evidence="14 15">
    <name type="scientific">Desulfonatronospira thiodismutans ASO3-1</name>
    <dbReference type="NCBI Taxonomy" id="555779"/>
    <lineage>
        <taxon>Bacteria</taxon>
        <taxon>Pseudomonadati</taxon>
        <taxon>Thermodesulfobacteriota</taxon>
        <taxon>Desulfovibrionia</taxon>
        <taxon>Desulfovibrionales</taxon>
        <taxon>Desulfonatronovibrionaceae</taxon>
        <taxon>Desulfonatronospira</taxon>
    </lineage>
</organism>
<evidence type="ECO:0000256" key="1">
    <source>
        <dbReference type="ARBA" id="ARBA00004496"/>
    </source>
</evidence>
<evidence type="ECO:0000313" key="14">
    <source>
        <dbReference type="EMBL" id="EFI34551.1"/>
    </source>
</evidence>
<dbReference type="EMBL" id="ACJN02000002">
    <property type="protein sequence ID" value="EFI34551.1"/>
    <property type="molecule type" value="Genomic_DNA"/>
</dbReference>
<evidence type="ECO:0000256" key="7">
    <source>
        <dbReference type="ARBA" id="ARBA00022705"/>
    </source>
</evidence>
<keyword evidence="8" id="KW-0239">DNA-directed DNA polymerase</keyword>
<dbReference type="OrthoDB" id="8421503at2"/>
<comment type="similarity">
    <text evidence="2">Belongs to the beta sliding clamp family.</text>
</comment>
<evidence type="ECO:0000256" key="4">
    <source>
        <dbReference type="ARBA" id="ARBA00022490"/>
    </source>
</evidence>
<evidence type="ECO:0000256" key="11">
    <source>
        <dbReference type="ARBA" id="ARBA00033276"/>
    </source>
</evidence>
<dbReference type="RefSeq" id="WP_008869871.1">
    <property type="nucleotide sequence ID" value="NZ_ACJN02000002.1"/>
</dbReference>